<evidence type="ECO:0000313" key="1">
    <source>
        <dbReference type="EMBL" id="CRK92386.1"/>
    </source>
</evidence>
<keyword evidence="2" id="KW-1185">Reference proteome</keyword>
<dbReference type="EMBL" id="CVRI01000026">
    <property type="protein sequence ID" value="CRK92386.1"/>
    <property type="molecule type" value="Genomic_DNA"/>
</dbReference>
<name>A0A1J1HXV3_9DIPT</name>
<proteinExistence type="predicted"/>
<protein>
    <submittedName>
        <fullName evidence="1">CLUMA_CG005952, isoform A</fullName>
    </submittedName>
</protein>
<reference evidence="1 2" key="1">
    <citation type="submission" date="2015-04" db="EMBL/GenBank/DDBJ databases">
        <authorList>
            <person name="Syromyatnikov M.Y."/>
            <person name="Popov V.N."/>
        </authorList>
    </citation>
    <scope>NUCLEOTIDE SEQUENCE [LARGE SCALE GENOMIC DNA]</scope>
</reference>
<sequence>MAQKFIMRHNTQSQNSLGVGINFVLIPKQLIKPSTPTAPNALKITTLLSSLTICQTSKWTFDNQ</sequence>
<evidence type="ECO:0000313" key="2">
    <source>
        <dbReference type="Proteomes" id="UP000183832"/>
    </source>
</evidence>
<organism evidence="1 2">
    <name type="scientific">Clunio marinus</name>
    <dbReference type="NCBI Taxonomy" id="568069"/>
    <lineage>
        <taxon>Eukaryota</taxon>
        <taxon>Metazoa</taxon>
        <taxon>Ecdysozoa</taxon>
        <taxon>Arthropoda</taxon>
        <taxon>Hexapoda</taxon>
        <taxon>Insecta</taxon>
        <taxon>Pterygota</taxon>
        <taxon>Neoptera</taxon>
        <taxon>Endopterygota</taxon>
        <taxon>Diptera</taxon>
        <taxon>Nematocera</taxon>
        <taxon>Chironomoidea</taxon>
        <taxon>Chironomidae</taxon>
        <taxon>Clunio</taxon>
    </lineage>
</organism>
<dbReference type="AlphaFoldDB" id="A0A1J1HXV3"/>
<gene>
    <name evidence="1" type="ORF">CLUMA_CG005952</name>
</gene>
<accession>A0A1J1HXV3</accession>
<dbReference type="Proteomes" id="UP000183832">
    <property type="component" value="Unassembled WGS sequence"/>
</dbReference>